<dbReference type="OrthoDB" id="2019572at2759"/>
<keyword evidence="5" id="KW-0472">Membrane</keyword>
<evidence type="ECO:0000313" key="10">
    <source>
        <dbReference type="Proteomes" id="UP000193498"/>
    </source>
</evidence>
<sequence length="128" mass="13643">MTTLLLIVLLSYAAAAQDTMLGCYSDGSSTPLLNGLAGNPTIPNPYVYEYQSSGKCTEVCSSRGFIYAGTQNGNECYCGNYTPPLSLRVDSSKCNIPCAGYPFETCGGAKYLNVYIVSDRKPSTTTTT</sequence>
<evidence type="ECO:0000256" key="6">
    <source>
        <dbReference type="ARBA" id="ARBA00023180"/>
    </source>
</evidence>
<dbReference type="PANTHER" id="PTHR24269">
    <property type="entry name" value="KREMEN PROTEIN"/>
    <property type="match status" value="1"/>
</dbReference>
<dbReference type="InterPro" id="IPR002889">
    <property type="entry name" value="WSC_carb-bd"/>
</dbReference>
<evidence type="ECO:0000256" key="4">
    <source>
        <dbReference type="ARBA" id="ARBA00022989"/>
    </source>
</evidence>
<dbReference type="SMART" id="SM00321">
    <property type="entry name" value="WSC"/>
    <property type="match status" value="1"/>
</dbReference>
<reference evidence="9 10" key="1">
    <citation type="submission" date="2016-07" db="EMBL/GenBank/DDBJ databases">
        <title>Pervasive Adenine N6-methylation of Active Genes in Fungi.</title>
        <authorList>
            <consortium name="DOE Joint Genome Institute"/>
            <person name="Mondo S.J."/>
            <person name="Dannebaum R.O."/>
            <person name="Kuo R.C."/>
            <person name="Labutti K."/>
            <person name="Haridas S."/>
            <person name="Kuo A."/>
            <person name="Salamov A."/>
            <person name="Ahrendt S.R."/>
            <person name="Lipzen A."/>
            <person name="Sullivan W."/>
            <person name="Andreopoulos W.B."/>
            <person name="Clum A."/>
            <person name="Lindquist E."/>
            <person name="Daum C."/>
            <person name="Ramamoorthy G.K."/>
            <person name="Gryganskyi A."/>
            <person name="Culley D."/>
            <person name="Magnuson J.K."/>
            <person name="James T.Y."/>
            <person name="O'Malley M.A."/>
            <person name="Stajich J.E."/>
            <person name="Spatafora J.W."/>
            <person name="Visel A."/>
            <person name="Grigoriev I.V."/>
        </authorList>
    </citation>
    <scope>NUCLEOTIDE SEQUENCE [LARGE SCALE GENOMIC DNA]</scope>
    <source>
        <strain evidence="9 10">CBS 931.73</strain>
    </source>
</reference>
<feature type="non-terminal residue" evidence="9">
    <location>
        <position position="128"/>
    </location>
</feature>
<evidence type="ECO:0000256" key="2">
    <source>
        <dbReference type="ARBA" id="ARBA00022692"/>
    </source>
</evidence>
<protein>
    <submittedName>
        <fullName evidence="9">WSC-domain-containing protein</fullName>
    </submittedName>
</protein>
<name>A0A1Y1XSS9_9FUNG</name>
<dbReference type="Pfam" id="PF01822">
    <property type="entry name" value="WSC"/>
    <property type="match status" value="1"/>
</dbReference>
<dbReference type="STRING" id="1314790.A0A1Y1XSS9"/>
<feature type="signal peptide" evidence="7">
    <location>
        <begin position="1"/>
        <end position="16"/>
    </location>
</feature>
<keyword evidence="4" id="KW-1133">Transmembrane helix</keyword>
<dbReference type="Proteomes" id="UP000193498">
    <property type="component" value="Unassembled WGS sequence"/>
</dbReference>
<organism evidence="9 10">
    <name type="scientific">Basidiobolus meristosporus CBS 931.73</name>
    <dbReference type="NCBI Taxonomy" id="1314790"/>
    <lineage>
        <taxon>Eukaryota</taxon>
        <taxon>Fungi</taxon>
        <taxon>Fungi incertae sedis</taxon>
        <taxon>Zoopagomycota</taxon>
        <taxon>Entomophthoromycotina</taxon>
        <taxon>Basidiobolomycetes</taxon>
        <taxon>Basidiobolales</taxon>
        <taxon>Basidiobolaceae</taxon>
        <taxon>Basidiobolus</taxon>
    </lineage>
</organism>
<feature type="domain" description="WSC" evidence="8">
    <location>
        <begin position="17"/>
        <end position="118"/>
    </location>
</feature>
<keyword evidence="6" id="KW-0325">Glycoprotein</keyword>
<dbReference type="PROSITE" id="PS51212">
    <property type="entry name" value="WSC"/>
    <property type="match status" value="1"/>
</dbReference>
<accession>A0A1Y1XSS9</accession>
<dbReference type="PANTHER" id="PTHR24269:SF16">
    <property type="entry name" value="PROTEIN SLG1"/>
    <property type="match status" value="1"/>
</dbReference>
<keyword evidence="2" id="KW-0812">Transmembrane</keyword>
<evidence type="ECO:0000256" key="1">
    <source>
        <dbReference type="ARBA" id="ARBA00004167"/>
    </source>
</evidence>
<evidence type="ECO:0000256" key="3">
    <source>
        <dbReference type="ARBA" id="ARBA00022729"/>
    </source>
</evidence>
<keyword evidence="10" id="KW-1185">Reference proteome</keyword>
<comment type="subcellular location">
    <subcellularLocation>
        <location evidence="1">Membrane</location>
        <topology evidence="1">Single-pass membrane protein</topology>
    </subcellularLocation>
</comment>
<evidence type="ECO:0000313" key="9">
    <source>
        <dbReference type="EMBL" id="ORX88783.1"/>
    </source>
</evidence>
<dbReference type="InParanoid" id="A0A1Y1XSS9"/>
<gene>
    <name evidence="9" type="ORF">K493DRAFT_267906</name>
</gene>
<feature type="chain" id="PRO_5011011368" evidence="7">
    <location>
        <begin position="17"/>
        <end position="128"/>
    </location>
</feature>
<evidence type="ECO:0000259" key="8">
    <source>
        <dbReference type="PROSITE" id="PS51212"/>
    </source>
</evidence>
<keyword evidence="3 7" id="KW-0732">Signal</keyword>
<evidence type="ECO:0000256" key="5">
    <source>
        <dbReference type="ARBA" id="ARBA00023136"/>
    </source>
</evidence>
<comment type="caution">
    <text evidence="9">The sequence shown here is derived from an EMBL/GenBank/DDBJ whole genome shotgun (WGS) entry which is preliminary data.</text>
</comment>
<dbReference type="InterPro" id="IPR051836">
    <property type="entry name" value="Kremen_rcpt"/>
</dbReference>
<dbReference type="AlphaFoldDB" id="A0A1Y1XSS9"/>
<dbReference type="EMBL" id="MCFE01000498">
    <property type="protein sequence ID" value="ORX88783.1"/>
    <property type="molecule type" value="Genomic_DNA"/>
</dbReference>
<dbReference type="GO" id="GO:0005886">
    <property type="term" value="C:plasma membrane"/>
    <property type="evidence" value="ECO:0007669"/>
    <property type="project" value="TreeGrafter"/>
</dbReference>
<proteinExistence type="predicted"/>
<evidence type="ECO:0000256" key="7">
    <source>
        <dbReference type="SAM" id="SignalP"/>
    </source>
</evidence>